<organism evidence="1 2">
    <name type="scientific">Panagrolaimus sp. JU765</name>
    <dbReference type="NCBI Taxonomy" id="591449"/>
    <lineage>
        <taxon>Eukaryota</taxon>
        <taxon>Metazoa</taxon>
        <taxon>Ecdysozoa</taxon>
        <taxon>Nematoda</taxon>
        <taxon>Chromadorea</taxon>
        <taxon>Rhabditida</taxon>
        <taxon>Tylenchina</taxon>
        <taxon>Panagrolaimomorpha</taxon>
        <taxon>Panagrolaimoidea</taxon>
        <taxon>Panagrolaimidae</taxon>
        <taxon>Panagrolaimus</taxon>
    </lineage>
</organism>
<name>A0AC34R7V7_9BILA</name>
<reference evidence="2" key="1">
    <citation type="submission" date="2022-11" db="UniProtKB">
        <authorList>
            <consortium name="WormBaseParasite"/>
        </authorList>
    </citation>
    <scope>IDENTIFICATION</scope>
</reference>
<dbReference type="Proteomes" id="UP000887576">
    <property type="component" value="Unplaced"/>
</dbReference>
<accession>A0AC34R7V7</accession>
<sequence length="74" mass="8376">MAFYPRVFLSVLSFVQLQNTDFVSYFTMIQIAPDLYMDARRAVAWGIIIGLTLAVCLPRTYAIVLAAVVAFILW</sequence>
<evidence type="ECO:0000313" key="1">
    <source>
        <dbReference type="Proteomes" id="UP000887576"/>
    </source>
</evidence>
<proteinExistence type="predicted"/>
<protein>
    <submittedName>
        <fullName evidence="2">Uncharacterized protein</fullName>
    </submittedName>
</protein>
<dbReference type="WBParaSite" id="JU765_v2.g4234.t1">
    <property type="protein sequence ID" value="JU765_v2.g4234.t1"/>
    <property type="gene ID" value="JU765_v2.g4234"/>
</dbReference>
<evidence type="ECO:0000313" key="2">
    <source>
        <dbReference type="WBParaSite" id="JU765_v2.g4234.t1"/>
    </source>
</evidence>